<protein>
    <submittedName>
        <fullName evidence="1">Uncharacterized protein</fullName>
    </submittedName>
</protein>
<sequence length="309" mass="34258">MSATVEPQINLMDPSHDPTITKGWPVMNFFPINAGPCVRARFQQSNPCFSSSGTRARKLGKNVQVPGEGLGMVKYNLEKKDTIRVKMLFSHFGWSATCAGHLTQTLPTAFSFSSLTGALSDLSFPGHVPGIGISFIACCQLYAHRSFPKPYTESSSSQLGIGVKSTAQWLPTVRDKNAPAMRPIQLPLITYENRLARNWAASRIYKRFTGCASLFATLTSRSTFYFHIYRVNGSIGVVLKSRIGTEHQKKLLLLHIKCAAPSVLLHQTVLLQAVQNRIQTSKRPKCQISCTAGSNTMLWKMTHRHLFGK</sequence>
<proteinExistence type="predicted"/>
<name>A0A6H5GPM6_9HEMI</name>
<dbReference type="AlphaFoldDB" id="A0A6H5GPM6"/>
<accession>A0A6H5GPM6</accession>
<keyword evidence="2" id="KW-1185">Reference proteome</keyword>
<reference evidence="1 2" key="1">
    <citation type="submission" date="2020-02" db="EMBL/GenBank/DDBJ databases">
        <authorList>
            <person name="Ferguson B K."/>
        </authorList>
    </citation>
    <scope>NUCLEOTIDE SEQUENCE [LARGE SCALE GENOMIC DNA]</scope>
</reference>
<dbReference type="Proteomes" id="UP000479000">
    <property type="component" value="Unassembled WGS sequence"/>
</dbReference>
<dbReference type="EMBL" id="CADCXU010017098">
    <property type="protein sequence ID" value="CAB0006014.1"/>
    <property type="molecule type" value="Genomic_DNA"/>
</dbReference>
<evidence type="ECO:0000313" key="2">
    <source>
        <dbReference type="Proteomes" id="UP000479000"/>
    </source>
</evidence>
<organism evidence="1 2">
    <name type="scientific">Nesidiocoris tenuis</name>
    <dbReference type="NCBI Taxonomy" id="355587"/>
    <lineage>
        <taxon>Eukaryota</taxon>
        <taxon>Metazoa</taxon>
        <taxon>Ecdysozoa</taxon>
        <taxon>Arthropoda</taxon>
        <taxon>Hexapoda</taxon>
        <taxon>Insecta</taxon>
        <taxon>Pterygota</taxon>
        <taxon>Neoptera</taxon>
        <taxon>Paraneoptera</taxon>
        <taxon>Hemiptera</taxon>
        <taxon>Heteroptera</taxon>
        <taxon>Panheteroptera</taxon>
        <taxon>Cimicomorpha</taxon>
        <taxon>Miridae</taxon>
        <taxon>Dicyphina</taxon>
        <taxon>Nesidiocoris</taxon>
    </lineage>
</organism>
<evidence type="ECO:0000313" key="1">
    <source>
        <dbReference type="EMBL" id="CAB0006014.1"/>
    </source>
</evidence>
<gene>
    <name evidence="1" type="ORF">NTEN_LOCUS11491</name>
</gene>